<evidence type="ECO:0000256" key="3">
    <source>
        <dbReference type="ARBA" id="ARBA00023125"/>
    </source>
</evidence>
<dbReference type="SMART" id="SM00421">
    <property type="entry name" value="HTH_LUXR"/>
    <property type="match status" value="1"/>
</dbReference>
<keyword evidence="2" id="KW-0805">Transcription regulation</keyword>
<dbReference type="GO" id="GO:0006355">
    <property type="term" value="P:regulation of DNA-templated transcription"/>
    <property type="evidence" value="ECO:0007669"/>
    <property type="project" value="InterPro"/>
</dbReference>
<dbReference type="PRINTS" id="PR00038">
    <property type="entry name" value="HTHLUXR"/>
</dbReference>
<dbReference type="Pfam" id="PF00072">
    <property type="entry name" value="Response_reg"/>
    <property type="match status" value="1"/>
</dbReference>
<dbReference type="InterPro" id="IPR039420">
    <property type="entry name" value="WalR-like"/>
</dbReference>
<evidence type="ECO:0000259" key="7">
    <source>
        <dbReference type="PROSITE" id="PS50110"/>
    </source>
</evidence>
<sequence>MTRATPAPRLIPVPNTASAPLRLVVADDSVLLREGLIRLFDEAGFETVGAYGDAESLLAEVGEVAPDVAVLDVRMPPTFRDEGVRAALRLRAEHPGVSVLLLSQYVEGTYAQELLASGQGGTGYLLKDRIASLDELRDAVTRVAQGGTVLDPEVVRELLTRRVDPVAALTPREREVLGLMAEGRTNSAIAAQLVIGVGAVEKNVTAIFQKLGLEDSGDDHRRVLAVLAFLQR</sequence>
<proteinExistence type="predicted"/>
<dbReference type="GO" id="GO:0000160">
    <property type="term" value="P:phosphorelay signal transduction system"/>
    <property type="evidence" value="ECO:0007669"/>
    <property type="project" value="InterPro"/>
</dbReference>
<evidence type="ECO:0000256" key="5">
    <source>
        <dbReference type="PROSITE-ProRule" id="PRU00169"/>
    </source>
</evidence>
<organism evidence="8 9">
    <name type="scientific">Leifsonia aquatica ATCC 14665</name>
    <dbReference type="NCBI Taxonomy" id="1358026"/>
    <lineage>
        <taxon>Bacteria</taxon>
        <taxon>Bacillati</taxon>
        <taxon>Actinomycetota</taxon>
        <taxon>Actinomycetes</taxon>
        <taxon>Micrococcales</taxon>
        <taxon>Microbacteriaceae</taxon>
        <taxon>Leifsonia</taxon>
    </lineage>
</organism>
<evidence type="ECO:0000256" key="4">
    <source>
        <dbReference type="ARBA" id="ARBA00023163"/>
    </source>
</evidence>
<dbReference type="InterPro" id="IPR016032">
    <property type="entry name" value="Sig_transdc_resp-reg_C-effctor"/>
</dbReference>
<protein>
    <submittedName>
        <fullName evidence="8">Response regulator receiver domain protein</fullName>
    </submittedName>
</protein>
<evidence type="ECO:0000256" key="1">
    <source>
        <dbReference type="ARBA" id="ARBA00022553"/>
    </source>
</evidence>
<dbReference type="SUPFAM" id="SSF46894">
    <property type="entry name" value="C-terminal effector domain of the bipartite response regulators"/>
    <property type="match status" value="1"/>
</dbReference>
<evidence type="ECO:0000256" key="2">
    <source>
        <dbReference type="ARBA" id="ARBA00023015"/>
    </source>
</evidence>
<evidence type="ECO:0000313" key="8">
    <source>
        <dbReference type="EMBL" id="ERK70331.1"/>
    </source>
</evidence>
<evidence type="ECO:0000259" key="6">
    <source>
        <dbReference type="PROSITE" id="PS50043"/>
    </source>
</evidence>
<name>U2RNA8_LEIAQ</name>
<dbReference type="CDD" id="cd06170">
    <property type="entry name" value="LuxR_C_like"/>
    <property type="match status" value="1"/>
</dbReference>
<dbReference type="Gene3D" id="3.40.50.2300">
    <property type="match status" value="1"/>
</dbReference>
<dbReference type="CDD" id="cd17535">
    <property type="entry name" value="REC_NarL-like"/>
    <property type="match status" value="1"/>
</dbReference>
<dbReference type="GO" id="GO:0003677">
    <property type="term" value="F:DNA binding"/>
    <property type="evidence" value="ECO:0007669"/>
    <property type="project" value="UniProtKB-KW"/>
</dbReference>
<keyword evidence="4" id="KW-0804">Transcription</keyword>
<dbReference type="AlphaFoldDB" id="U2RNA8"/>
<dbReference type="PROSITE" id="PS50110">
    <property type="entry name" value="RESPONSE_REGULATORY"/>
    <property type="match status" value="1"/>
</dbReference>
<accession>U2RNA8</accession>
<feature type="modified residue" description="4-aspartylphosphate" evidence="5">
    <location>
        <position position="72"/>
    </location>
</feature>
<feature type="domain" description="Response regulatory" evidence="7">
    <location>
        <begin position="22"/>
        <end position="142"/>
    </location>
</feature>
<dbReference type="RefSeq" id="WP_021763903.1">
    <property type="nucleotide sequence ID" value="NZ_KI272366.1"/>
</dbReference>
<evidence type="ECO:0000313" key="9">
    <source>
        <dbReference type="Proteomes" id="UP000016605"/>
    </source>
</evidence>
<dbReference type="InterPro" id="IPR058245">
    <property type="entry name" value="NreC/VraR/RcsB-like_REC"/>
</dbReference>
<dbReference type="InterPro" id="IPR001789">
    <property type="entry name" value="Sig_transdc_resp-reg_receiver"/>
</dbReference>
<dbReference type="InterPro" id="IPR011006">
    <property type="entry name" value="CheY-like_superfamily"/>
</dbReference>
<dbReference type="EMBL" id="AWVQ01000474">
    <property type="protein sequence ID" value="ERK70331.1"/>
    <property type="molecule type" value="Genomic_DNA"/>
</dbReference>
<keyword evidence="1 5" id="KW-0597">Phosphoprotein</keyword>
<dbReference type="InterPro" id="IPR000792">
    <property type="entry name" value="Tscrpt_reg_LuxR_C"/>
</dbReference>
<dbReference type="PROSITE" id="PS50043">
    <property type="entry name" value="HTH_LUXR_2"/>
    <property type="match status" value="1"/>
</dbReference>
<dbReference type="HOGENOM" id="CLU_000445_90_0_11"/>
<reference evidence="8 9" key="1">
    <citation type="submission" date="2013-08" db="EMBL/GenBank/DDBJ databases">
        <authorList>
            <person name="Weinstock G."/>
            <person name="Sodergren E."/>
            <person name="Wylie T."/>
            <person name="Fulton L."/>
            <person name="Fulton R."/>
            <person name="Fronick C."/>
            <person name="O'Laughlin M."/>
            <person name="Godfrey J."/>
            <person name="Miner T."/>
            <person name="Herter B."/>
            <person name="Appelbaum E."/>
            <person name="Cordes M."/>
            <person name="Lek S."/>
            <person name="Wollam A."/>
            <person name="Pepin K.H."/>
            <person name="Palsikar V.B."/>
            <person name="Mitreva M."/>
            <person name="Wilson R.K."/>
        </authorList>
    </citation>
    <scope>NUCLEOTIDE SEQUENCE [LARGE SCALE GENOMIC DNA]</scope>
    <source>
        <strain evidence="8 9">ATCC 14665</strain>
    </source>
</reference>
<dbReference type="PANTHER" id="PTHR43214:SF24">
    <property type="entry name" value="TRANSCRIPTIONAL REGULATORY PROTEIN NARL-RELATED"/>
    <property type="match status" value="1"/>
</dbReference>
<keyword evidence="3" id="KW-0238">DNA-binding</keyword>
<dbReference type="Proteomes" id="UP000016605">
    <property type="component" value="Unassembled WGS sequence"/>
</dbReference>
<comment type="caution">
    <text evidence="8">The sequence shown here is derived from an EMBL/GenBank/DDBJ whole genome shotgun (WGS) entry which is preliminary data.</text>
</comment>
<dbReference type="SMART" id="SM00448">
    <property type="entry name" value="REC"/>
    <property type="match status" value="1"/>
</dbReference>
<feature type="domain" description="HTH luxR-type" evidence="6">
    <location>
        <begin position="162"/>
        <end position="232"/>
    </location>
</feature>
<dbReference type="SUPFAM" id="SSF52172">
    <property type="entry name" value="CheY-like"/>
    <property type="match status" value="1"/>
</dbReference>
<gene>
    <name evidence="8" type="ORF">N136_03332</name>
</gene>
<dbReference type="PATRIC" id="fig|1358026.3.peg.2806"/>
<dbReference type="PANTHER" id="PTHR43214">
    <property type="entry name" value="TWO-COMPONENT RESPONSE REGULATOR"/>
    <property type="match status" value="1"/>
</dbReference>
<dbReference type="Pfam" id="PF00196">
    <property type="entry name" value="GerE"/>
    <property type="match status" value="1"/>
</dbReference>